<dbReference type="InterPro" id="IPR007387">
    <property type="entry name" value="TRAP_DctQ"/>
</dbReference>
<comment type="subunit">
    <text evidence="9">The complex comprises the extracytoplasmic solute receptor protein and the two transmembrane proteins.</text>
</comment>
<name>A0ABV1SLV6_9RHOB</name>
<keyword evidence="7 9" id="KW-0472">Membrane</keyword>
<sequence>MKPADLSLRDSGEQAGEGAGFPSAHTVLAVLGCILLMAMMGLTVVDVVGRYLFNAPLKGAAELTELLLCATIFLGLPAVALRNEHVTVDLVTDAMPDRWQPWRRMACGIFSAMVLGVVTWRIWVYADQIAGYGGATTNLLLPIAPLGYFCAICTAVGMIMAVYVPFQALITRATKG</sequence>
<dbReference type="Pfam" id="PF04290">
    <property type="entry name" value="DctQ"/>
    <property type="match status" value="1"/>
</dbReference>
<dbReference type="RefSeq" id="WP_350938834.1">
    <property type="nucleotide sequence ID" value="NZ_JAYWLC010000019.1"/>
</dbReference>
<keyword evidence="2 9" id="KW-0813">Transport</keyword>
<dbReference type="InterPro" id="IPR055348">
    <property type="entry name" value="DctQ"/>
</dbReference>
<evidence type="ECO:0000313" key="12">
    <source>
        <dbReference type="Proteomes" id="UP001438953"/>
    </source>
</evidence>
<feature type="transmembrane region" description="Helical" evidence="9">
    <location>
        <begin position="105"/>
        <end position="126"/>
    </location>
</feature>
<dbReference type="PROSITE" id="PS51257">
    <property type="entry name" value="PROKAR_LIPOPROTEIN"/>
    <property type="match status" value="1"/>
</dbReference>
<evidence type="ECO:0000256" key="9">
    <source>
        <dbReference type="RuleBase" id="RU369079"/>
    </source>
</evidence>
<keyword evidence="4 9" id="KW-0997">Cell inner membrane</keyword>
<reference evidence="11 12" key="2">
    <citation type="submission" date="2024-06" db="EMBL/GenBank/DDBJ databases">
        <title>Thioclava kandeliae sp. nov. from a rhizosphere soil sample of Kandelia candel in a mangrove.</title>
        <authorList>
            <person name="Mu T."/>
        </authorList>
    </citation>
    <scope>NUCLEOTIDE SEQUENCE [LARGE SCALE GENOMIC DNA]</scope>
    <source>
        <strain evidence="11 12">CPCC 100088</strain>
    </source>
</reference>
<comment type="function">
    <text evidence="9">Part of the tripartite ATP-independent periplasmic (TRAP) transport system.</text>
</comment>
<evidence type="ECO:0000256" key="8">
    <source>
        <dbReference type="ARBA" id="ARBA00038436"/>
    </source>
</evidence>
<dbReference type="PANTHER" id="PTHR35011:SF10">
    <property type="entry name" value="TRAP TRANSPORTER SMALL PERMEASE PROTEIN"/>
    <property type="match status" value="1"/>
</dbReference>
<organism evidence="11 12">
    <name type="scientific">Thioclava kandeliae</name>
    <dbReference type="NCBI Taxonomy" id="3070818"/>
    <lineage>
        <taxon>Bacteria</taxon>
        <taxon>Pseudomonadati</taxon>
        <taxon>Pseudomonadota</taxon>
        <taxon>Alphaproteobacteria</taxon>
        <taxon>Rhodobacterales</taxon>
        <taxon>Paracoccaceae</taxon>
        <taxon>Thioclava</taxon>
    </lineage>
</organism>
<evidence type="ECO:0000256" key="1">
    <source>
        <dbReference type="ARBA" id="ARBA00004429"/>
    </source>
</evidence>
<dbReference type="EMBL" id="JAYWLC010000019">
    <property type="protein sequence ID" value="MER5173474.1"/>
    <property type="molecule type" value="Genomic_DNA"/>
</dbReference>
<dbReference type="Proteomes" id="UP001438953">
    <property type="component" value="Unassembled WGS sequence"/>
</dbReference>
<evidence type="ECO:0000256" key="7">
    <source>
        <dbReference type="ARBA" id="ARBA00023136"/>
    </source>
</evidence>
<feature type="transmembrane region" description="Helical" evidence="9">
    <location>
        <begin position="27"/>
        <end position="48"/>
    </location>
</feature>
<keyword evidence="3" id="KW-1003">Cell membrane</keyword>
<gene>
    <name evidence="11" type="ORF">VSX56_17045</name>
</gene>
<accession>A0ABV1SLV6</accession>
<evidence type="ECO:0000259" key="10">
    <source>
        <dbReference type="Pfam" id="PF04290"/>
    </source>
</evidence>
<evidence type="ECO:0000256" key="5">
    <source>
        <dbReference type="ARBA" id="ARBA00022692"/>
    </source>
</evidence>
<feature type="domain" description="Tripartite ATP-independent periplasmic transporters DctQ component" evidence="10">
    <location>
        <begin position="39"/>
        <end position="162"/>
    </location>
</feature>
<evidence type="ECO:0000256" key="6">
    <source>
        <dbReference type="ARBA" id="ARBA00022989"/>
    </source>
</evidence>
<evidence type="ECO:0000256" key="3">
    <source>
        <dbReference type="ARBA" id="ARBA00022475"/>
    </source>
</evidence>
<comment type="caution">
    <text evidence="11">The sequence shown here is derived from an EMBL/GenBank/DDBJ whole genome shotgun (WGS) entry which is preliminary data.</text>
</comment>
<dbReference type="PANTHER" id="PTHR35011">
    <property type="entry name" value="2,3-DIKETO-L-GULONATE TRAP TRANSPORTER SMALL PERMEASE PROTEIN YIAM"/>
    <property type="match status" value="1"/>
</dbReference>
<evidence type="ECO:0000256" key="2">
    <source>
        <dbReference type="ARBA" id="ARBA00022448"/>
    </source>
</evidence>
<evidence type="ECO:0000256" key="4">
    <source>
        <dbReference type="ARBA" id="ARBA00022519"/>
    </source>
</evidence>
<comment type="subcellular location">
    <subcellularLocation>
        <location evidence="1 9">Cell inner membrane</location>
        <topology evidence="1 9">Multi-pass membrane protein</topology>
    </subcellularLocation>
</comment>
<comment type="caution">
    <text evidence="9">Lacks conserved residue(s) required for the propagation of feature annotation.</text>
</comment>
<protein>
    <recommendedName>
        <fullName evidence="9">TRAP transporter small permease protein</fullName>
    </recommendedName>
</protein>
<proteinExistence type="inferred from homology"/>
<reference evidence="11 12" key="1">
    <citation type="submission" date="2024-01" db="EMBL/GenBank/DDBJ databases">
        <authorList>
            <person name="Deng Y."/>
            <person name="Su J."/>
        </authorList>
    </citation>
    <scope>NUCLEOTIDE SEQUENCE [LARGE SCALE GENOMIC DNA]</scope>
    <source>
        <strain evidence="11 12">CPCC 100088</strain>
    </source>
</reference>
<feature type="transmembrane region" description="Helical" evidence="9">
    <location>
        <begin position="146"/>
        <end position="166"/>
    </location>
</feature>
<keyword evidence="5 9" id="KW-0812">Transmembrane</keyword>
<keyword evidence="6 9" id="KW-1133">Transmembrane helix</keyword>
<comment type="similarity">
    <text evidence="8 9">Belongs to the TRAP transporter small permease family.</text>
</comment>
<evidence type="ECO:0000313" key="11">
    <source>
        <dbReference type="EMBL" id="MER5173474.1"/>
    </source>
</evidence>
<keyword evidence="12" id="KW-1185">Reference proteome</keyword>